<keyword evidence="5 7" id="KW-0472">Membrane</keyword>
<evidence type="ECO:0000256" key="1">
    <source>
        <dbReference type="ARBA" id="ARBA00004141"/>
    </source>
</evidence>
<evidence type="ECO:0000256" key="2">
    <source>
        <dbReference type="ARBA" id="ARBA00022448"/>
    </source>
</evidence>
<dbReference type="OrthoDB" id="6730379at2759"/>
<dbReference type="AlphaFoldDB" id="A0A165DWH5"/>
<dbReference type="PANTHER" id="PTHR43791">
    <property type="entry name" value="PERMEASE-RELATED"/>
    <property type="match status" value="1"/>
</dbReference>
<dbReference type="GO" id="GO:0016020">
    <property type="term" value="C:membrane"/>
    <property type="evidence" value="ECO:0007669"/>
    <property type="project" value="UniProtKB-SubCell"/>
</dbReference>
<dbReference type="FunFam" id="1.20.1250.20:FF:000064">
    <property type="entry name" value="MFS allantoate transporter"/>
    <property type="match status" value="1"/>
</dbReference>
<feature type="non-terminal residue" evidence="8">
    <location>
        <position position="1"/>
    </location>
</feature>
<keyword evidence="3 7" id="KW-0812">Transmembrane</keyword>
<sequence length="551" mass="62156">MRVGRTPWLSSLSRFPFSYAPLPTDESEHIDIAMEDKKKAKELEAGLGDDAGVTVHVSEKDVDTAAQVGFNIDTLDPAEAERVRKKIDRHILPLMMVLYWVQFMVRTTLGNSAILGIQQSNHLTTNQYNWLGTIFYISYLVFELPQNLALQRFKVGKWMSINIFVWAVALCAHAACHSFGALFALRFILGMCEGSITAGFMIVTSMFYTRQEASVRVGYWFLMNGTAQIVSGFLSFGALHIHTPSFEPWQWYMIITGTITLIVAASYWVWFPDSPTTARFLTPRERAVAIERIKVNQTGVENKKFKREQLIEALTDPKTWLFALFSALDNIPNSLTNQRSIIVKSFGFNVLQTALLGCVDGIVEIVTIWTGVTLVSKWKNSRAYVAVIYFIPNIAGTIMINTIPWENKIGLLFSIWLTGVGTTGFVLSLGWVTAVTAGHTKRVTVQGIMLIGYCVGNSAGPFMWQEKYKPRNHVPWIIIGVCYVICPLILLVIRYMLAAENKRRDAEGPDDSYEDVYIDVVLEDGTTVTRKVDKAFLDLTDIQNRDYRYVL</sequence>
<dbReference type="InterPro" id="IPR036259">
    <property type="entry name" value="MFS_trans_sf"/>
</dbReference>
<dbReference type="EMBL" id="KV426185">
    <property type="protein sequence ID" value="KZV85520.1"/>
    <property type="molecule type" value="Genomic_DNA"/>
</dbReference>
<dbReference type="GO" id="GO:0022857">
    <property type="term" value="F:transmembrane transporter activity"/>
    <property type="evidence" value="ECO:0007669"/>
    <property type="project" value="InterPro"/>
</dbReference>
<dbReference type="Proteomes" id="UP000077266">
    <property type="component" value="Unassembled WGS sequence"/>
</dbReference>
<accession>A0A165DWH5</accession>
<evidence type="ECO:0000256" key="7">
    <source>
        <dbReference type="SAM" id="Phobius"/>
    </source>
</evidence>
<keyword evidence="9" id="KW-1185">Reference proteome</keyword>
<evidence type="ECO:0000256" key="4">
    <source>
        <dbReference type="ARBA" id="ARBA00022989"/>
    </source>
</evidence>
<feature type="transmembrane region" description="Helical" evidence="7">
    <location>
        <begin position="249"/>
        <end position="270"/>
    </location>
</feature>
<comment type="similarity">
    <text evidence="6">Belongs to the major facilitator superfamily. Allantoate permease family.</text>
</comment>
<dbReference type="InParanoid" id="A0A165DWH5"/>
<evidence type="ECO:0000256" key="3">
    <source>
        <dbReference type="ARBA" id="ARBA00022692"/>
    </source>
</evidence>
<feature type="transmembrane region" description="Helical" evidence="7">
    <location>
        <begin position="476"/>
        <end position="497"/>
    </location>
</feature>
<feature type="transmembrane region" description="Helical" evidence="7">
    <location>
        <begin position="187"/>
        <end position="208"/>
    </location>
</feature>
<reference evidence="8 9" key="1">
    <citation type="journal article" date="2016" name="Mol. Biol. Evol.">
        <title>Comparative Genomics of Early-Diverging Mushroom-Forming Fungi Provides Insights into the Origins of Lignocellulose Decay Capabilities.</title>
        <authorList>
            <person name="Nagy L.G."/>
            <person name="Riley R."/>
            <person name="Tritt A."/>
            <person name="Adam C."/>
            <person name="Daum C."/>
            <person name="Floudas D."/>
            <person name="Sun H."/>
            <person name="Yadav J.S."/>
            <person name="Pangilinan J."/>
            <person name="Larsson K.H."/>
            <person name="Matsuura K."/>
            <person name="Barry K."/>
            <person name="Labutti K."/>
            <person name="Kuo R."/>
            <person name="Ohm R.A."/>
            <person name="Bhattacharya S.S."/>
            <person name="Shirouzu T."/>
            <person name="Yoshinaga Y."/>
            <person name="Martin F.M."/>
            <person name="Grigoriev I.V."/>
            <person name="Hibbett D.S."/>
        </authorList>
    </citation>
    <scope>NUCLEOTIDE SEQUENCE [LARGE SCALE GENOMIC DNA]</scope>
    <source>
        <strain evidence="8 9">HHB12029</strain>
    </source>
</reference>
<keyword evidence="2" id="KW-0813">Transport</keyword>
<feature type="transmembrane region" description="Helical" evidence="7">
    <location>
        <begin position="409"/>
        <end position="431"/>
    </location>
</feature>
<keyword evidence="4 7" id="KW-1133">Transmembrane helix</keyword>
<protein>
    <submittedName>
        <fullName evidence="8">MFS general substrate transporter</fullName>
    </submittedName>
</protein>
<feature type="transmembrane region" description="Helical" evidence="7">
    <location>
        <begin position="91"/>
        <end position="109"/>
    </location>
</feature>
<dbReference type="FunCoup" id="A0A165DWH5">
    <property type="interactions" value="131"/>
</dbReference>
<dbReference type="Gene3D" id="1.20.1250.20">
    <property type="entry name" value="MFS general substrate transporter like domains"/>
    <property type="match status" value="1"/>
</dbReference>
<evidence type="ECO:0000313" key="8">
    <source>
        <dbReference type="EMBL" id="KZV85520.1"/>
    </source>
</evidence>
<evidence type="ECO:0000313" key="9">
    <source>
        <dbReference type="Proteomes" id="UP000077266"/>
    </source>
</evidence>
<feature type="transmembrane region" description="Helical" evidence="7">
    <location>
        <begin position="161"/>
        <end position="181"/>
    </location>
</feature>
<proteinExistence type="inferred from homology"/>
<evidence type="ECO:0000256" key="5">
    <source>
        <dbReference type="ARBA" id="ARBA00023136"/>
    </source>
</evidence>
<feature type="transmembrane region" description="Helical" evidence="7">
    <location>
        <begin position="129"/>
        <end position="149"/>
    </location>
</feature>
<dbReference type="Pfam" id="PF07690">
    <property type="entry name" value="MFS_1"/>
    <property type="match status" value="1"/>
</dbReference>
<feature type="transmembrane region" description="Helical" evidence="7">
    <location>
        <begin position="383"/>
        <end position="403"/>
    </location>
</feature>
<evidence type="ECO:0000256" key="6">
    <source>
        <dbReference type="ARBA" id="ARBA00037968"/>
    </source>
</evidence>
<dbReference type="SUPFAM" id="SSF103473">
    <property type="entry name" value="MFS general substrate transporter"/>
    <property type="match status" value="1"/>
</dbReference>
<feature type="transmembrane region" description="Helical" evidence="7">
    <location>
        <begin position="443"/>
        <end position="464"/>
    </location>
</feature>
<gene>
    <name evidence="8" type="ORF">EXIGLDRAFT_654002</name>
</gene>
<comment type="subcellular location">
    <subcellularLocation>
        <location evidence="1">Membrane</location>
        <topology evidence="1">Multi-pass membrane protein</topology>
    </subcellularLocation>
</comment>
<dbReference type="PANTHER" id="PTHR43791:SF63">
    <property type="entry name" value="HIGH AFFINITY CYSTEINE TRANSPORTER"/>
    <property type="match status" value="1"/>
</dbReference>
<name>A0A165DWH5_EXIGL</name>
<dbReference type="STRING" id="1314781.A0A165DWH5"/>
<dbReference type="InterPro" id="IPR011701">
    <property type="entry name" value="MFS"/>
</dbReference>
<feature type="transmembrane region" description="Helical" evidence="7">
    <location>
        <begin position="220"/>
        <end position="243"/>
    </location>
</feature>
<organism evidence="8 9">
    <name type="scientific">Exidia glandulosa HHB12029</name>
    <dbReference type="NCBI Taxonomy" id="1314781"/>
    <lineage>
        <taxon>Eukaryota</taxon>
        <taxon>Fungi</taxon>
        <taxon>Dikarya</taxon>
        <taxon>Basidiomycota</taxon>
        <taxon>Agaricomycotina</taxon>
        <taxon>Agaricomycetes</taxon>
        <taxon>Auriculariales</taxon>
        <taxon>Exidiaceae</taxon>
        <taxon>Exidia</taxon>
    </lineage>
</organism>